<dbReference type="Proteomes" id="UP001163624">
    <property type="component" value="Chromosome"/>
</dbReference>
<dbReference type="CDD" id="cd08472">
    <property type="entry name" value="PBP2_CrgA_like_3"/>
    <property type="match status" value="1"/>
</dbReference>
<name>A0ABY6ZTC1_9PSED</name>
<keyword evidence="3" id="KW-0238">DNA-binding</keyword>
<protein>
    <submittedName>
        <fullName evidence="6">LysR family transcriptional regulator</fullName>
    </submittedName>
</protein>
<evidence type="ECO:0000259" key="5">
    <source>
        <dbReference type="PROSITE" id="PS50931"/>
    </source>
</evidence>
<dbReference type="PANTHER" id="PTHR30537">
    <property type="entry name" value="HTH-TYPE TRANSCRIPTIONAL REGULATOR"/>
    <property type="match status" value="1"/>
</dbReference>
<dbReference type="SUPFAM" id="SSF53850">
    <property type="entry name" value="Periplasmic binding protein-like II"/>
    <property type="match status" value="1"/>
</dbReference>
<dbReference type="EMBL" id="CP113432">
    <property type="protein sequence ID" value="WAI47591.1"/>
    <property type="molecule type" value="Genomic_DNA"/>
</dbReference>
<dbReference type="RefSeq" id="WP_254475761.1">
    <property type="nucleotide sequence ID" value="NZ_CP113432.1"/>
</dbReference>
<evidence type="ECO:0000313" key="7">
    <source>
        <dbReference type="Proteomes" id="UP001163624"/>
    </source>
</evidence>
<evidence type="ECO:0000256" key="1">
    <source>
        <dbReference type="ARBA" id="ARBA00009437"/>
    </source>
</evidence>
<gene>
    <name evidence="6" type="ORF">OU419_17615</name>
</gene>
<dbReference type="Pfam" id="PF00126">
    <property type="entry name" value="HTH_1"/>
    <property type="match status" value="1"/>
</dbReference>
<evidence type="ECO:0000256" key="2">
    <source>
        <dbReference type="ARBA" id="ARBA00023015"/>
    </source>
</evidence>
<sequence length="307" mass="33885">MIRPDLLRTFVRVTELASFTQAGEQLGLPRSTVSEHIQSLEELLGTRLLQRTTRKVTTTQDGLVLYERGKELLAQMDELQGLFRRHDEALGGRLRVDMPTVMARKLVMPRLGDFLARHPALELEVSCTDRRVDLVREGFDCVVRVGAVNDASVVARSLGQFPQVTCASPGYLAEHGVPETLDDLAGHRLIHYVSVLGARPSGFEYLLQGETRYQPMSGALSVNNAEAYESAAMGGLGLIQVPVHGVLDDLQAGRLVQVLADVPLPPMEISLLYAHRRLPRRVRVFMQWLGQLLGEPGVLGTPIVPKD</sequence>
<dbReference type="InterPro" id="IPR058163">
    <property type="entry name" value="LysR-type_TF_proteobact-type"/>
</dbReference>
<keyword evidence="7" id="KW-1185">Reference proteome</keyword>
<comment type="similarity">
    <text evidence="1">Belongs to the LysR transcriptional regulatory family.</text>
</comment>
<dbReference type="InterPro" id="IPR036388">
    <property type="entry name" value="WH-like_DNA-bd_sf"/>
</dbReference>
<evidence type="ECO:0000256" key="3">
    <source>
        <dbReference type="ARBA" id="ARBA00023125"/>
    </source>
</evidence>
<dbReference type="Gene3D" id="1.10.10.10">
    <property type="entry name" value="Winged helix-like DNA-binding domain superfamily/Winged helix DNA-binding domain"/>
    <property type="match status" value="1"/>
</dbReference>
<dbReference type="InterPro" id="IPR036390">
    <property type="entry name" value="WH_DNA-bd_sf"/>
</dbReference>
<dbReference type="Gene3D" id="3.40.190.290">
    <property type="match status" value="1"/>
</dbReference>
<dbReference type="PANTHER" id="PTHR30537:SF72">
    <property type="entry name" value="LYSR FAMILY TRANSCRIPTIONAL REGULATOR"/>
    <property type="match status" value="1"/>
</dbReference>
<dbReference type="SUPFAM" id="SSF46785">
    <property type="entry name" value="Winged helix' DNA-binding domain"/>
    <property type="match status" value="1"/>
</dbReference>
<feature type="domain" description="HTH lysR-type" evidence="5">
    <location>
        <begin position="2"/>
        <end position="59"/>
    </location>
</feature>
<accession>A0ABY6ZTC1</accession>
<organism evidence="6 7">
    <name type="scientific">Pseudomonas triclosanedens</name>
    <dbReference type="NCBI Taxonomy" id="2961893"/>
    <lineage>
        <taxon>Bacteria</taxon>
        <taxon>Pseudomonadati</taxon>
        <taxon>Pseudomonadota</taxon>
        <taxon>Gammaproteobacteria</taxon>
        <taxon>Pseudomonadales</taxon>
        <taxon>Pseudomonadaceae</taxon>
        <taxon>Pseudomonas</taxon>
    </lineage>
</organism>
<evidence type="ECO:0000313" key="6">
    <source>
        <dbReference type="EMBL" id="WAI47591.1"/>
    </source>
</evidence>
<dbReference type="InterPro" id="IPR005119">
    <property type="entry name" value="LysR_subst-bd"/>
</dbReference>
<evidence type="ECO:0000256" key="4">
    <source>
        <dbReference type="ARBA" id="ARBA00023163"/>
    </source>
</evidence>
<reference evidence="6" key="1">
    <citation type="submission" date="2022-11" db="EMBL/GenBank/DDBJ databases">
        <title>Pseudomonas triclosanedens sp. nov., a triclosan degrader isolated from activated sludge.</title>
        <authorList>
            <person name="Yin Y."/>
            <person name="Lu Z."/>
        </authorList>
    </citation>
    <scope>NUCLEOTIDE SEQUENCE</scope>
    <source>
        <strain evidence="6">ZM23</strain>
    </source>
</reference>
<keyword evidence="2" id="KW-0805">Transcription regulation</keyword>
<keyword evidence="4" id="KW-0804">Transcription</keyword>
<dbReference type="PROSITE" id="PS50931">
    <property type="entry name" value="HTH_LYSR"/>
    <property type="match status" value="1"/>
</dbReference>
<dbReference type="Pfam" id="PF03466">
    <property type="entry name" value="LysR_substrate"/>
    <property type="match status" value="1"/>
</dbReference>
<dbReference type="InterPro" id="IPR000847">
    <property type="entry name" value="LysR_HTH_N"/>
</dbReference>
<proteinExistence type="inferred from homology"/>